<evidence type="ECO:0000313" key="1">
    <source>
        <dbReference type="EMBL" id="RKD86401.1"/>
    </source>
</evidence>
<organism evidence="1 2">
    <name type="scientific">Mangrovibacterium diazotrophicum</name>
    <dbReference type="NCBI Taxonomy" id="1261403"/>
    <lineage>
        <taxon>Bacteria</taxon>
        <taxon>Pseudomonadati</taxon>
        <taxon>Bacteroidota</taxon>
        <taxon>Bacteroidia</taxon>
        <taxon>Marinilabiliales</taxon>
        <taxon>Prolixibacteraceae</taxon>
        <taxon>Mangrovibacterium</taxon>
    </lineage>
</organism>
<evidence type="ECO:0000313" key="2">
    <source>
        <dbReference type="Proteomes" id="UP000283387"/>
    </source>
</evidence>
<dbReference type="AlphaFoldDB" id="A0A419VWB8"/>
<keyword evidence="2" id="KW-1185">Reference proteome</keyword>
<sequence>MTNKYKQLIYLIISSAFGAWGCQTDSNRINKENYNFSILYEFSSADSLREDVYRDKYSIDTLYLFIEENFNNDVLEIYTNGKPNKQLSVKTDLSTGLADVVKIGNVVHINNLGIAINDSPVVSFELINKKMNLIGLEKRGKEIEICFYKKVPVFY</sequence>
<dbReference type="EMBL" id="RAPN01000004">
    <property type="protein sequence ID" value="RKD86401.1"/>
    <property type="molecule type" value="Genomic_DNA"/>
</dbReference>
<accession>A0A419VWB8</accession>
<reference evidence="1 2" key="1">
    <citation type="submission" date="2018-09" db="EMBL/GenBank/DDBJ databases">
        <title>Genomic Encyclopedia of Archaeal and Bacterial Type Strains, Phase II (KMG-II): from individual species to whole genera.</title>
        <authorList>
            <person name="Goeker M."/>
        </authorList>
    </citation>
    <scope>NUCLEOTIDE SEQUENCE [LARGE SCALE GENOMIC DNA]</scope>
    <source>
        <strain evidence="1 2">DSM 27148</strain>
    </source>
</reference>
<gene>
    <name evidence="1" type="ORF">BC643_4092</name>
</gene>
<comment type="caution">
    <text evidence="1">The sequence shown here is derived from an EMBL/GenBank/DDBJ whole genome shotgun (WGS) entry which is preliminary data.</text>
</comment>
<dbReference type="Proteomes" id="UP000283387">
    <property type="component" value="Unassembled WGS sequence"/>
</dbReference>
<name>A0A419VWB8_9BACT</name>
<protein>
    <submittedName>
        <fullName evidence="1">Uncharacterized protein</fullName>
    </submittedName>
</protein>
<dbReference type="RefSeq" id="WP_120275098.1">
    <property type="nucleotide sequence ID" value="NZ_RAPN01000004.1"/>
</dbReference>
<proteinExistence type="predicted"/>